<dbReference type="InterPro" id="IPR036890">
    <property type="entry name" value="HATPase_C_sf"/>
</dbReference>
<evidence type="ECO:0000256" key="1">
    <source>
        <dbReference type="ARBA" id="ARBA00022527"/>
    </source>
</evidence>
<feature type="domain" description="Histidine kinase/HSP90-like ATPase" evidence="2">
    <location>
        <begin position="194"/>
        <end position="302"/>
    </location>
</feature>
<dbReference type="NCBIfam" id="NF041045">
    <property type="entry name" value="RsbA_anti_sig"/>
    <property type="match status" value="1"/>
</dbReference>
<organism evidence="4 5">
    <name type="scientific">Paractinoplanes rhizophilus</name>
    <dbReference type="NCBI Taxonomy" id="1416877"/>
    <lineage>
        <taxon>Bacteria</taxon>
        <taxon>Bacillati</taxon>
        <taxon>Actinomycetota</taxon>
        <taxon>Actinomycetes</taxon>
        <taxon>Micromonosporales</taxon>
        <taxon>Micromonosporaceae</taxon>
        <taxon>Paractinoplanes</taxon>
    </lineage>
</organism>
<evidence type="ECO:0000313" key="5">
    <source>
        <dbReference type="Proteomes" id="UP001596548"/>
    </source>
</evidence>
<dbReference type="SUPFAM" id="SSF55874">
    <property type="entry name" value="ATPase domain of HSP90 chaperone/DNA topoisomerase II/histidine kinase"/>
    <property type="match status" value="1"/>
</dbReference>
<dbReference type="Pfam" id="PF13581">
    <property type="entry name" value="HATPase_c_2"/>
    <property type="match status" value="1"/>
</dbReference>
<accession>A0ABW2HXV5</accession>
<dbReference type="Pfam" id="PF14417">
    <property type="entry name" value="MEDS"/>
    <property type="match status" value="1"/>
</dbReference>
<keyword evidence="5" id="KW-1185">Reference proteome</keyword>
<keyword evidence="1" id="KW-0723">Serine/threonine-protein kinase</keyword>
<keyword evidence="1" id="KW-0808">Transferase</keyword>
<reference evidence="5" key="1">
    <citation type="journal article" date="2019" name="Int. J. Syst. Evol. Microbiol.">
        <title>The Global Catalogue of Microorganisms (GCM) 10K type strain sequencing project: providing services to taxonomists for standard genome sequencing and annotation.</title>
        <authorList>
            <consortium name="The Broad Institute Genomics Platform"/>
            <consortium name="The Broad Institute Genome Sequencing Center for Infectious Disease"/>
            <person name="Wu L."/>
            <person name="Ma J."/>
        </authorList>
    </citation>
    <scope>NUCLEOTIDE SEQUENCE [LARGE SCALE GENOMIC DNA]</scope>
    <source>
        <strain evidence="5">XZYJT-10</strain>
    </source>
</reference>
<dbReference type="RefSeq" id="WP_378973376.1">
    <property type="nucleotide sequence ID" value="NZ_JBHTBJ010000024.1"/>
</dbReference>
<dbReference type="InterPro" id="IPR025847">
    <property type="entry name" value="MEDS_domain"/>
</dbReference>
<name>A0ABW2HXV5_9ACTN</name>
<dbReference type="Proteomes" id="UP001596548">
    <property type="component" value="Unassembled WGS sequence"/>
</dbReference>
<evidence type="ECO:0000313" key="4">
    <source>
        <dbReference type="EMBL" id="MFC7277591.1"/>
    </source>
</evidence>
<dbReference type="PANTHER" id="PTHR35526">
    <property type="entry name" value="ANTI-SIGMA-F FACTOR RSBW-RELATED"/>
    <property type="match status" value="1"/>
</dbReference>
<dbReference type="InterPro" id="IPR050267">
    <property type="entry name" value="Anti-sigma-factor_SerPK"/>
</dbReference>
<dbReference type="PANTHER" id="PTHR35526:SF3">
    <property type="entry name" value="ANTI-SIGMA-F FACTOR RSBW"/>
    <property type="match status" value="1"/>
</dbReference>
<feature type="domain" description="MEDS" evidence="3">
    <location>
        <begin position="5"/>
        <end position="149"/>
    </location>
</feature>
<dbReference type="EMBL" id="JBHTBJ010000024">
    <property type="protein sequence ID" value="MFC7277591.1"/>
    <property type="molecule type" value="Genomic_DNA"/>
</dbReference>
<dbReference type="InterPro" id="IPR003594">
    <property type="entry name" value="HATPase_dom"/>
</dbReference>
<keyword evidence="1" id="KW-0418">Kinase</keyword>
<sequence>MTTFDHPGLLYREPGGFLDGTVPFVRAAVEAGDPVLVALPGDHLGLLRDALDGVAGRVVFADMATAGRNPGRILPSVLLPFAAAHAGHRVSIVGEPVWAGRTEAERPACAQHEALINAAFAGADASILCPYDEAALGPAAIADAWRTHPVMISRGDRMPSPWYDGDPIATAEAVNAALPPPPAEAESVGYEGLRDLSVVRSFVRRRAAAVLGPDRTQGMVLAMHELATNTIKHAGGPGRVTVWTEPGRIVCQVDDRGHITDPLAGRRLPPPLSPCGRGLLMVNQVCDLVRVCTGPAGTTVRVHMAFDQGLSCRSVAS</sequence>
<evidence type="ECO:0000259" key="2">
    <source>
        <dbReference type="Pfam" id="PF13581"/>
    </source>
</evidence>
<evidence type="ECO:0000259" key="3">
    <source>
        <dbReference type="Pfam" id="PF14417"/>
    </source>
</evidence>
<proteinExistence type="predicted"/>
<dbReference type="Gene3D" id="3.30.565.10">
    <property type="entry name" value="Histidine kinase-like ATPase, C-terminal domain"/>
    <property type="match status" value="1"/>
</dbReference>
<protein>
    <submittedName>
        <fullName evidence="4">Anti-sigma factor RsbA family regulatory protein</fullName>
    </submittedName>
</protein>
<gene>
    <name evidence="4" type="ORF">ACFQS1_26665</name>
</gene>
<dbReference type="InterPro" id="IPR047718">
    <property type="entry name" value="RsbA-like_anti_sig"/>
</dbReference>
<dbReference type="CDD" id="cd16936">
    <property type="entry name" value="HATPase_RsbW-like"/>
    <property type="match status" value="1"/>
</dbReference>
<comment type="caution">
    <text evidence="4">The sequence shown here is derived from an EMBL/GenBank/DDBJ whole genome shotgun (WGS) entry which is preliminary data.</text>
</comment>